<feature type="active site" description="Nucleophile" evidence="9">
    <location>
        <position position="126"/>
    </location>
</feature>
<protein>
    <submittedName>
        <fullName evidence="11">L,D-transpeptidase</fullName>
    </submittedName>
</protein>
<comment type="similarity">
    <text evidence="2">Belongs to the YkuD family.</text>
</comment>
<dbReference type="EMBL" id="LIXZ01000006">
    <property type="protein sequence ID" value="KPL59673.1"/>
    <property type="molecule type" value="Genomic_DNA"/>
</dbReference>
<keyword evidence="6 9" id="KW-0573">Peptidoglycan synthesis</keyword>
<organism evidence="11 12">
    <name type="scientific">Rossellomorea vietnamensis</name>
    <dbReference type="NCBI Taxonomy" id="218284"/>
    <lineage>
        <taxon>Bacteria</taxon>
        <taxon>Bacillati</taxon>
        <taxon>Bacillota</taxon>
        <taxon>Bacilli</taxon>
        <taxon>Bacillales</taxon>
        <taxon>Bacillaceae</taxon>
        <taxon>Rossellomorea</taxon>
    </lineage>
</organism>
<dbReference type="Proteomes" id="UP000050398">
    <property type="component" value="Unassembled WGS sequence"/>
</dbReference>
<dbReference type="Gene3D" id="2.40.440.10">
    <property type="entry name" value="L,D-transpeptidase catalytic domain-like"/>
    <property type="match status" value="1"/>
</dbReference>
<feature type="domain" description="L,D-TPase catalytic" evidence="10">
    <location>
        <begin position="26"/>
        <end position="150"/>
    </location>
</feature>
<evidence type="ECO:0000259" key="10">
    <source>
        <dbReference type="PROSITE" id="PS52029"/>
    </source>
</evidence>
<sequence>MRLLLAIILFASPLWPLGRNPIPGDPFIIVNKETNQLAYVDNGKVQATFPVATGKTTALTPEGLFNVTVKAKNPYYRKKNIPGGDPRNPLGTRWIGFDAEGTDGRIYGIHGTNQPSSIGKYISNGCIRMHSRNVEYLFDKAPLGTKVLIVKSKKSFNQLGKEYGALK</sequence>
<dbReference type="GO" id="GO:0071555">
    <property type="term" value="P:cell wall organization"/>
    <property type="evidence" value="ECO:0007669"/>
    <property type="project" value="UniProtKB-UniRule"/>
</dbReference>
<dbReference type="PATRIC" id="fig|218284.4.peg.3533"/>
<gene>
    <name evidence="11" type="ORF">AM506_09395</name>
</gene>
<dbReference type="PANTHER" id="PTHR30582:SF4">
    <property type="entry name" value="L,D-TRANSPEPTIDASE YQJB-RELATED"/>
    <property type="match status" value="1"/>
</dbReference>
<comment type="pathway">
    <text evidence="8">Glycan biosynthesis.</text>
</comment>
<comment type="pathway">
    <text evidence="1 9">Cell wall biogenesis; peptidoglycan biosynthesis.</text>
</comment>
<keyword evidence="4" id="KW-0378">Hydrolase</keyword>
<dbReference type="CDD" id="cd16913">
    <property type="entry name" value="YkuD_like"/>
    <property type="match status" value="1"/>
</dbReference>
<dbReference type="RefSeq" id="WP_060672244.1">
    <property type="nucleotide sequence ID" value="NZ_LIXZ01000006.1"/>
</dbReference>
<evidence type="ECO:0000256" key="7">
    <source>
        <dbReference type="ARBA" id="ARBA00023316"/>
    </source>
</evidence>
<dbReference type="AlphaFoldDB" id="A0A0P6W3H4"/>
<evidence type="ECO:0000256" key="6">
    <source>
        <dbReference type="ARBA" id="ARBA00022984"/>
    </source>
</evidence>
<evidence type="ECO:0000256" key="1">
    <source>
        <dbReference type="ARBA" id="ARBA00004752"/>
    </source>
</evidence>
<feature type="active site" description="Proton donor/acceptor" evidence="9">
    <location>
        <position position="110"/>
    </location>
</feature>
<keyword evidence="7 9" id="KW-0961">Cell wall biogenesis/degradation</keyword>
<evidence type="ECO:0000256" key="5">
    <source>
        <dbReference type="ARBA" id="ARBA00022960"/>
    </source>
</evidence>
<dbReference type="GO" id="GO:0071972">
    <property type="term" value="F:peptidoglycan L,D-transpeptidase activity"/>
    <property type="evidence" value="ECO:0007669"/>
    <property type="project" value="TreeGrafter"/>
</dbReference>
<dbReference type="UniPathway" id="UPA00219"/>
<reference evidence="11 12" key="1">
    <citation type="submission" date="2015-08" db="EMBL/GenBank/DDBJ databases">
        <title>Draft Genome Sequence of Bacillus vietnamensis UCD-SED5.</title>
        <authorList>
            <person name="Lee R.D."/>
            <person name="Jospin G."/>
            <person name="Lang J.M."/>
            <person name="Coil D.A."/>
            <person name="Eisen J.A."/>
        </authorList>
    </citation>
    <scope>NUCLEOTIDE SEQUENCE [LARGE SCALE GENOMIC DNA]</scope>
    <source>
        <strain evidence="11 12">UCD-SED5</strain>
    </source>
</reference>
<dbReference type="GO" id="GO:0016740">
    <property type="term" value="F:transferase activity"/>
    <property type="evidence" value="ECO:0007669"/>
    <property type="project" value="UniProtKB-KW"/>
</dbReference>
<evidence type="ECO:0000313" key="11">
    <source>
        <dbReference type="EMBL" id="KPL59673.1"/>
    </source>
</evidence>
<comment type="caution">
    <text evidence="11">The sequence shown here is derived from an EMBL/GenBank/DDBJ whole genome shotgun (WGS) entry which is preliminary data.</text>
</comment>
<accession>A0A0P6W3H4</accession>
<dbReference type="SUPFAM" id="SSF141523">
    <property type="entry name" value="L,D-transpeptidase catalytic domain-like"/>
    <property type="match status" value="1"/>
</dbReference>
<evidence type="ECO:0000256" key="8">
    <source>
        <dbReference type="ARBA" id="ARBA00060592"/>
    </source>
</evidence>
<keyword evidence="3" id="KW-0808">Transferase</keyword>
<evidence type="ECO:0000313" key="12">
    <source>
        <dbReference type="Proteomes" id="UP000050398"/>
    </source>
</evidence>
<dbReference type="GO" id="GO:0018104">
    <property type="term" value="P:peptidoglycan-protein cross-linking"/>
    <property type="evidence" value="ECO:0007669"/>
    <property type="project" value="TreeGrafter"/>
</dbReference>
<dbReference type="OrthoDB" id="9787225at2"/>
<dbReference type="InterPro" id="IPR038063">
    <property type="entry name" value="Transpep_catalytic_dom"/>
</dbReference>
<dbReference type="FunFam" id="2.40.440.10:FF:000003">
    <property type="entry name" value="L,D-transpeptidase YciB"/>
    <property type="match status" value="1"/>
</dbReference>
<dbReference type="PANTHER" id="PTHR30582">
    <property type="entry name" value="L,D-TRANSPEPTIDASE"/>
    <property type="match status" value="1"/>
</dbReference>
<dbReference type="PROSITE" id="PS52029">
    <property type="entry name" value="LD_TPASE"/>
    <property type="match status" value="1"/>
</dbReference>
<evidence type="ECO:0000256" key="4">
    <source>
        <dbReference type="ARBA" id="ARBA00022801"/>
    </source>
</evidence>
<keyword evidence="5 9" id="KW-0133">Cell shape</keyword>
<evidence type="ECO:0000256" key="2">
    <source>
        <dbReference type="ARBA" id="ARBA00005992"/>
    </source>
</evidence>
<evidence type="ECO:0000256" key="9">
    <source>
        <dbReference type="PROSITE-ProRule" id="PRU01373"/>
    </source>
</evidence>
<proteinExistence type="inferred from homology"/>
<name>A0A0P6W3H4_9BACI</name>
<dbReference type="GO" id="GO:0008360">
    <property type="term" value="P:regulation of cell shape"/>
    <property type="evidence" value="ECO:0007669"/>
    <property type="project" value="UniProtKB-UniRule"/>
</dbReference>
<evidence type="ECO:0000256" key="3">
    <source>
        <dbReference type="ARBA" id="ARBA00022679"/>
    </source>
</evidence>
<dbReference type="InterPro" id="IPR005490">
    <property type="entry name" value="LD_TPept_cat_dom"/>
</dbReference>
<dbReference type="GO" id="GO:0005576">
    <property type="term" value="C:extracellular region"/>
    <property type="evidence" value="ECO:0007669"/>
    <property type="project" value="TreeGrafter"/>
</dbReference>
<dbReference type="Pfam" id="PF03734">
    <property type="entry name" value="YkuD"/>
    <property type="match status" value="1"/>
</dbReference>
<dbReference type="InterPro" id="IPR050979">
    <property type="entry name" value="LD-transpeptidase"/>
</dbReference>